<feature type="transmembrane region" description="Helical" evidence="5">
    <location>
        <begin position="276"/>
        <end position="298"/>
    </location>
</feature>
<evidence type="ECO:0000313" key="6">
    <source>
        <dbReference type="EMBL" id="KIX10253.1"/>
    </source>
</evidence>
<feature type="transmembrane region" description="Helical" evidence="5">
    <location>
        <begin position="109"/>
        <end position="134"/>
    </location>
</feature>
<keyword evidence="2 5" id="KW-0812">Transmembrane</keyword>
<name>A0A0D2HHT7_9EURO</name>
<evidence type="ECO:0000256" key="5">
    <source>
        <dbReference type="SAM" id="Phobius"/>
    </source>
</evidence>
<comment type="subcellular location">
    <subcellularLocation>
        <location evidence="1">Membrane</location>
        <topology evidence="1">Multi-pass membrane protein</topology>
    </subcellularLocation>
</comment>
<dbReference type="EMBL" id="KN847475">
    <property type="protein sequence ID" value="KIX10253.1"/>
    <property type="molecule type" value="Genomic_DNA"/>
</dbReference>
<keyword evidence="4 5" id="KW-0472">Membrane</keyword>
<evidence type="ECO:0000256" key="1">
    <source>
        <dbReference type="ARBA" id="ARBA00004141"/>
    </source>
</evidence>
<dbReference type="RefSeq" id="XP_013277389.1">
    <property type="nucleotide sequence ID" value="XM_013421935.1"/>
</dbReference>
<organism evidence="6 7">
    <name type="scientific">Rhinocladiella mackenziei CBS 650.93</name>
    <dbReference type="NCBI Taxonomy" id="1442369"/>
    <lineage>
        <taxon>Eukaryota</taxon>
        <taxon>Fungi</taxon>
        <taxon>Dikarya</taxon>
        <taxon>Ascomycota</taxon>
        <taxon>Pezizomycotina</taxon>
        <taxon>Eurotiomycetes</taxon>
        <taxon>Chaetothyriomycetidae</taxon>
        <taxon>Chaetothyriales</taxon>
        <taxon>Herpotrichiellaceae</taxon>
        <taxon>Rhinocladiella</taxon>
    </lineage>
</organism>
<reference evidence="6 7" key="1">
    <citation type="submission" date="2015-01" db="EMBL/GenBank/DDBJ databases">
        <title>The Genome Sequence of Rhinocladiella mackenzie CBS 650.93.</title>
        <authorList>
            <consortium name="The Broad Institute Genomics Platform"/>
            <person name="Cuomo C."/>
            <person name="de Hoog S."/>
            <person name="Gorbushina A."/>
            <person name="Stielow B."/>
            <person name="Teixiera M."/>
            <person name="Abouelleil A."/>
            <person name="Chapman S.B."/>
            <person name="Priest M."/>
            <person name="Young S.K."/>
            <person name="Wortman J."/>
            <person name="Nusbaum C."/>
            <person name="Birren B."/>
        </authorList>
    </citation>
    <scope>NUCLEOTIDE SEQUENCE [LARGE SCALE GENOMIC DNA]</scope>
    <source>
        <strain evidence="6 7">CBS 650.93</strain>
    </source>
</reference>
<accession>A0A0D2HHT7</accession>
<dbReference type="PANTHER" id="PTHR31465">
    <property type="entry name" value="PROTEIN RTA1-RELATED"/>
    <property type="match status" value="1"/>
</dbReference>
<dbReference type="Pfam" id="PF04479">
    <property type="entry name" value="RTA1"/>
    <property type="match status" value="1"/>
</dbReference>
<dbReference type="GeneID" id="25289405"/>
<gene>
    <name evidence="6" type="ORF">Z518_01334</name>
</gene>
<dbReference type="AlphaFoldDB" id="A0A0D2HHT7"/>
<proteinExistence type="predicted"/>
<sequence>MIFRPADDPLAHVVALATRALDSGPADKTPEEWATEGRYNYAPSFAAAVVFIALYGIALAINLFQMFRHRAWFWWVMNFAIILEFVGYLSRAISIKNLDERGPFIVQTVLILVAPAVMAAACYMAFGRVVLWVVPVRFQSARHLWVPARRLTPVFVGFDVLSFVVQTIGGAMIAGSNDQENIERGRDVVLAGLGLQLFTFGFFVIASFRLFVMLRTTLRDVALTKERNWQLFLMVINVANVFILIRTILRLIEYSLGTSNYLLNNEWFFYVFDSSMMYIVVIIFIIFHPGHFLPFLGIRRKAMQFSKNADKGPFGKLARGSVDMEAA</sequence>
<feature type="transmembrane region" description="Helical" evidence="5">
    <location>
        <begin position="154"/>
        <end position="176"/>
    </location>
</feature>
<dbReference type="InterPro" id="IPR007568">
    <property type="entry name" value="RTA1"/>
</dbReference>
<evidence type="ECO:0000256" key="4">
    <source>
        <dbReference type="ARBA" id="ARBA00023136"/>
    </source>
</evidence>
<protein>
    <recommendedName>
        <fullName evidence="8">RTA1 domain protein</fullName>
    </recommendedName>
</protein>
<dbReference type="VEuPathDB" id="FungiDB:Z518_01334"/>
<dbReference type="STRING" id="1442369.A0A0D2HHT7"/>
<feature type="transmembrane region" description="Helical" evidence="5">
    <location>
        <begin position="231"/>
        <end position="256"/>
    </location>
</feature>
<dbReference type="GO" id="GO:0016020">
    <property type="term" value="C:membrane"/>
    <property type="evidence" value="ECO:0007669"/>
    <property type="project" value="UniProtKB-SubCell"/>
</dbReference>
<feature type="transmembrane region" description="Helical" evidence="5">
    <location>
        <begin position="71"/>
        <end position="89"/>
    </location>
</feature>
<evidence type="ECO:0008006" key="8">
    <source>
        <dbReference type="Google" id="ProtNLM"/>
    </source>
</evidence>
<dbReference type="HOGENOM" id="CLU_033465_3_2_1"/>
<feature type="transmembrane region" description="Helical" evidence="5">
    <location>
        <begin position="188"/>
        <end position="211"/>
    </location>
</feature>
<evidence type="ECO:0000313" key="7">
    <source>
        <dbReference type="Proteomes" id="UP000053617"/>
    </source>
</evidence>
<dbReference type="PANTHER" id="PTHR31465:SF28">
    <property type="entry name" value="DOMAIN PROTEIN, PUTATIVE-RELATED"/>
    <property type="match status" value="1"/>
</dbReference>
<keyword evidence="7" id="KW-1185">Reference proteome</keyword>
<feature type="transmembrane region" description="Helical" evidence="5">
    <location>
        <begin position="45"/>
        <end position="64"/>
    </location>
</feature>
<dbReference type="Proteomes" id="UP000053617">
    <property type="component" value="Unassembled WGS sequence"/>
</dbReference>
<evidence type="ECO:0000256" key="2">
    <source>
        <dbReference type="ARBA" id="ARBA00022692"/>
    </source>
</evidence>
<keyword evidence="3 5" id="KW-1133">Transmembrane helix</keyword>
<dbReference type="OrthoDB" id="3358017at2759"/>
<evidence type="ECO:0000256" key="3">
    <source>
        <dbReference type="ARBA" id="ARBA00022989"/>
    </source>
</evidence>